<dbReference type="GO" id="GO:0046654">
    <property type="term" value="P:tetrahydrofolate biosynthetic process"/>
    <property type="evidence" value="ECO:0007669"/>
    <property type="project" value="UniProtKB-UniRule"/>
</dbReference>
<dbReference type="PANTHER" id="PTHR42844">
    <property type="entry name" value="DIHYDRONEOPTERIN ALDOLASE 1-RELATED"/>
    <property type="match status" value="1"/>
</dbReference>
<keyword evidence="7 8" id="KW-0456">Lyase</keyword>
<organism evidence="10 11">
    <name type="scientific">BD1-7 clade bacterium</name>
    <dbReference type="NCBI Taxonomy" id="2029982"/>
    <lineage>
        <taxon>Bacteria</taxon>
        <taxon>Pseudomonadati</taxon>
        <taxon>Pseudomonadota</taxon>
        <taxon>Gammaproteobacteria</taxon>
        <taxon>Cellvibrionales</taxon>
        <taxon>Spongiibacteraceae</taxon>
        <taxon>BD1-7 clade</taxon>
    </lineage>
</organism>
<evidence type="ECO:0000259" key="9">
    <source>
        <dbReference type="SMART" id="SM00905"/>
    </source>
</evidence>
<evidence type="ECO:0000256" key="7">
    <source>
        <dbReference type="ARBA" id="ARBA00023239"/>
    </source>
</evidence>
<evidence type="ECO:0000313" key="10">
    <source>
        <dbReference type="EMBL" id="CAA0120662.1"/>
    </source>
</evidence>
<dbReference type="UniPathway" id="UPA00077">
    <property type="reaction ID" value="UER00154"/>
</dbReference>
<protein>
    <recommendedName>
        <fullName evidence="8">7,8-dihydroneopterin aldolase</fullName>
        <ecNumber evidence="8">4.1.2.25</ecNumber>
    </recommendedName>
</protein>
<dbReference type="FunFam" id="3.30.1130.10:FF:000002">
    <property type="entry name" value="7,8-dihydroneopterin aldolase"/>
    <property type="match status" value="1"/>
</dbReference>
<name>A0A5S9QQ56_9GAMM</name>
<dbReference type="OrthoDB" id="9810587at2"/>
<dbReference type="PANTHER" id="PTHR42844:SF1">
    <property type="entry name" value="DIHYDRONEOPTERIN ALDOLASE 1-RELATED"/>
    <property type="match status" value="1"/>
</dbReference>
<dbReference type="Proteomes" id="UP000434580">
    <property type="component" value="Unassembled WGS sequence"/>
</dbReference>
<dbReference type="GO" id="GO:0004150">
    <property type="term" value="F:dihydroneopterin aldolase activity"/>
    <property type="evidence" value="ECO:0007669"/>
    <property type="project" value="UniProtKB-UniRule"/>
</dbReference>
<evidence type="ECO:0000256" key="5">
    <source>
        <dbReference type="ARBA" id="ARBA00022909"/>
    </source>
</evidence>
<dbReference type="GO" id="GO:0016853">
    <property type="term" value="F:isomerase activity"/>
    <property type="evidence" value="ECO:0007669"/>
    <property type="project" value="UniProtKB-KW"/>
</dbReference>
<dbReference type="SUPFAM" id="SSF55620">
    <property type="entry name" value="Tetrahydrobiopterin biosynthesis enzymes-like"/>
    <property type="match status" value="1"/>
</dbReference>
<dbReference type="CDD" id="cd00534">
    <property type="entry name" value="DHNA_DHNTPE"/>
    <property type="match status" value="1"/>
</dbReference>
<evidence type="ECO:0000256" key="3">
    <source>
        <dbReference type="ARBA" id="ARBA00005013"/>
    </source>
</evidence>
<dbReference type="GO" id="GO:0046656">
    <property type="term" value="P:folic acid biosynthetic process"/>
    <property type="evidence" value="ECO:0007669"/>
    <property type="project" value="UniProtKB-UniRule"/>
</dbReference>
<dbReference type="NCBIfam" id="TIGR00526">
    <property type="entry name" value="folB_dom"/>
    <property type="match status" value="1"/>
</dbReference>
<evidence type="ECO:0000256" key="8">
    <source>
        <dbReference type="RuleBase" id="RU362079"/>
    </source>
</evidence>
<keyword evidence="5 8" id="KW-0289">Folate biosynthesis</keyword>
<evidence type="ECO:0000313" key="11">
    <source>
        <dbReference type="Proteomes" id="UP000434580"/>
    </source>
</evidence>
<comment type="catalytic activity">
    <reaction evidence="2 8">
        <text>7,8-dihydroneopterin = 6-hydroxymethyl-7,8-dihydropterin + glycolaldehyde</text>
        <dbReference type="Rhea" id="RHEA:10540"/>
        <dbReference type="ChEBI" id="CHEBI:17001"/>
        <dbReference type="ChEBI" id="CHEBI:17071"/>
        <dbReference type="ChEBI" id="CHEBI:44841"/>
        <dbReference type="EC" id="4.1.2.25"/>
    </reaction>
</comment>
<dbReference type="NCBIfam" id="TIGR00525">
    <property type="entry name" value="folB"/>
    <property type="match status" value="1"/>
</dbReference>
<comment type="function">
    <text evidence="8">Catalyzes the conversion of 7,8-dihydroneopterin to 6-hydroxymethyl-7,8-dihydropterin.</text>
</comment>
<feature type="domain" description="Dihydroneopterin aldolase/epimerase" evidence="9">
    <location>
        <begin position="4"/>
        <end position="114"/>
    </location>
</feature>
<evidence type="ECO:0000256" key="6">
    <source>
        <dbReference type="ARBA" id="ARBA00023235"/>
    </source>
</evidence>
<evidence type="ECO:0000256" key="1">
    <source>
        <dbReference type="ARBA" id="ARBA00000693"/>
    </source>
</evidence>
<dbReference type="EC" id="4.1.2.25" evidence="8"/>
<evidence type="ECO:0000256" key="4">
    <source>
        <dbReference type="ARBA" id="ARBA00005708"/>
    </source>
</evidence>
<comment type="similarity">
    <text evidence="4 8">Belongs to the DHNA family.</text>
</comment>
<dbReference type="AlphaFoldDB" id="A0A5S9QQ56"/>
<dbReference type="InterPro" id="IPR043133">
    <property type="entry name" value="GTP-CH-I_C/QueF"/>
</dbReference>
<comment type="pathway">
    <text evidence="3 8">Cofactor biosynthesis; tetrahydrofolate biosynthesis; 2-amino-4-hydroxy-6-hydroxymethyl-7,8-dihydropteridine diphosphate from 7,8-dihydroneopterin triphosphate: step 3/4.</text>
</comment>
<proteinExistence type="inferred from homology"/>
<dbReference type="Gene3D" id="3.30.1130.10">
    <property type="match status" value="1"/>
</dbReference>
<dbReference type="SMART" id="SM00905">
    <property type="entry name" value="FolB"/>
    <property type="match status" value="1"/>
</dbReference>
<dbReference type="InterPro" id="IPR006156">
    <property type="entry name" value="Dihydroneopterin_aldolase"/>
</dbReference>
<accession>A0A5S9QQ56</accession>
<dbReference type="GO" id="GO:0005737">
    <property type="term" value="C:cytoplasm"/>
    <property type="evidence" value="ECO:0007669"/>
    <property type="project" value="TreeGrafter"/>
</dbReference>
<dbReference type="Pfam" id="PF02152">
    <property type="entry name" value="FolB"/>
    <property type="match status" value="1"/>
</dbReference>
<evidence type="ECO:0000256" key="2">
    <source>
        <dbReference type="ARBA" id="ARBA00001353"/>
    </source>
</evidence>
<reference evidence="10 11" key="1">
    <citation type="submission" date="2019-11" db="EMBL/GenBank/DDBJ databases">
        <authorList>
            <person name="Holert J."/>
        </authorList>
    </citation>
    <scope>NUCLEOTIDE SEQUENCE [LARGE SCALE GENOMIC DNA]</scope>
    <source>
        <strain evidence="10">BC5_2</strain>
    </source>
</reference>
<sequence>MDRVTIRRLSVDTVIGIYDWEKQIRQTVVLDIDMAWDNRPAAASDHIDDALDYFAVSKRLQTFIESGQFGLIETLAERCASIMLQEFSVPWVRIALDKPGAVPEAQSVGVVIERGVMPGAEMSSGGP</sequence>
<gene>
    <name evidence="10" type="primary">folB</name>
    <name evidence="10" type="ORF">DPBNPPHM_02580</name>
</gene>
<dbReference type="EMBL" id="CACSII010000021">
    <property type="protein sequence ID" value="CAA0120662.1"/>
    <property type="molecule type" value="Genomic_DNA"/>
</dbReference>
<keyword evidence="6" id="KW-0413">Isomerase</keyword>
<comment type="catalytic activity">
    <reaction evidence="1">
        <text>7,8-dihydroneopterin = 7,8-dihydromonapterin</text>
        <dbReference type="Rhea" id="RHEA:45328"/>
        <dbReference type="ChEBI" id="CHEBI:17001"/>
        <dbReference type="ChEBI" id="CHEBI:71175"/>
        <dbReference type="EC" id="5.1.99.8"/>
    </reaction>
</comment>
<dbReference type="InterPro" id="IPR006157">
    <property type="entry name" value="FolB_dom"/>
</dbReference>